<evidence type="ECO:0000313" key="1">
    <source>
        <dbReference type="EMBL" id="KAJ1218982.1"/>
    </source>
</evidence>
<organism evidence="1 2">
    <name type="scientific">Pleurodeles waltl</name>
    <name type="common">Iberian ribbed newt</name>
    <dbReference type="NCBI Taxonomy" id="8319"/>
    <lineage>
        <taxon>Eukaryota</taxon>
        <taxon>Metazoa</taxon>
        <taxon>Chordata</taxon>
        <taxon>Craniata</taxon>
        <taxon>Vertebrata</taxon>
        <taxon>Euteleostomi</taxon>
        <taxon>Amphibia</taxon>
        <taxon>Batrachia</taxon>
        <taxon>Caudata</taxon>
        <taxon>Salamandroidea</taxon>
        <taxon>Salamandridae</taxon>
        <taxon>Pleurodelinae</taxon>
        <taxon>Pleurodeles</taxon>
    </lineage>
</organism>
<evidence type="ECO:0000313" key="2">
    <source>
        <dbReference type="Proteomes" id="UP001066276"/>
    </source>
</evidence>
<name>A0AAV7X116_PLEWA</name>
<sequence length="146" mass="16462">MAEHKERLVAPLRPEEIRAILKDMPSGKVPATDGLTVAFYKAYRDLLVTRLVTLFKEMTADGCMPSTMHEALFVVPLKPVFDSLRQATLMSNRMPVHALLGAWPTGSIIVRLECGIAVPFNLSQFLFGRPIRRYRLLDSLNMMLFA</sequence>
<dbReference type="EMBL" id="JANPWB010000001">
    <property type="protein sequence ID" value="KAJ1218982.1"/>
    <property type="molecule type" value="Genomic_DNA"/>
</dbReference>
<reference evidence="1" key="1">
    <citation type="journal article" date="2022" name="bioRxiv">
        <title>Sequencing and chromosome-scale assembly of the giantPleurodeles waltlgenome.</title>
        <authorList>
            <person name="Brown T."/>
            <person name="Elewa A."/>
            <person name="Iarovenko S."/>
            <person name="Subramanian E."/>
            <person name="Araus A.J."/>
            <person name="Petzold A."/>
            <person name="Susuki M."/>
            <person name="Suzuki K.-i.T."/>
            <person name="Hayashi T."/>
            <person name="Toyoda A."/>
            <person name="Oliveira C."/>
            <person name="Osipova E."/>
            <person name="Leigh N.D."/>
            <person name="Simon A."/>
            <person name="Yun M.H."/>
        </authorList>
    </citation>
    <scope>NUCLEOTIDE SEQUENCE</scope>
    <source>
        <strain evidence="1">20211129_DDA</strain>
        <tissue evidence="1">Liver</tissue>
    </source>
</reference>
<gene>
    <name evidence="1" type="ORF">NDU88_006553</name>
</gene>
<proteinExistence type="predicted"/>
<accession>A0AAV7X116</accession>
<dbReference type="AlphaFoldDB" id="A0AAV7X116"/>
<comment type="caution">
    <text evidence="1">The sequence shown here is derived from an EMBL/GenBank/DDBJ whole genome shotgun (WGS) entry which is preliminary data.</text>
</comment>
<keyword evidence="2" id="KW-1185">Reference proteome</keyword>
<dbReference type="Proteomes" id="UP001066276">
    <property type="component" value="Chromosome 1_1"/>
</dbReference>
<protein>
    <submittedName>
        <fullName evidence="1">Uncharacterized protein</fullName>
    </submittedName>
</protein>